<dbReference type="EMBL" id="QFQI01000008">
    <property type="protein sequence ID" value="PZQ59595.1"/>
    <property type="molecule type" value="Genomic_DNA"/>
</dbReference>
<proteinExistence type="inferred from homology"/>
<organism evidence="4 5">
    <name type="scientific">Sphingomonas taxi</name>
    <dbReference type="NCBI Taxonomy" id="1549858"/>
    <lineage>
        <taxon>Bacteria</taxon>
        <taxon>Pseudomonadati</taxon>
        <taxon>Pseudomonadota</taxon>
        <taxon>Alphaproteobacteria</taxon>
        <taxon>Sphingomonadales</taxon>
        <taxon>Sphingomonadaceae</taxon>
        <taxon>Sphingomonas</taxon>
    </lineage>
</organism>
<comment type="similarity">
    <text evidence="1 2">Belongs to the phD/YefM antitoxin family.</text>
</comment>
<dbReference type="Pfam" id="PF02604">
    <property type="entry name" value="PhdYeFM_antitox"/>
    <property type="match status" value="1"/>
</dbReference>
<evidence type="ECO:0000313" key="5">
    <source>
        <dbReference type="Proteomes" id="UP000249229"/>
    </source>
</evidence>
<comment type="caution">
    <text evidence="4">The sequence shown here is derived from an EMBL/GenBank/DDBJ whole genome shotgun (WGS) entry which is preliminary data.</text>
</comment>
<evidence type="ECO:0000256" key="2">
    <source>
        <dbReference type="RuleBase" id="RU362080"/>
    </source>
</evidence>
<evidence type="ECO:0000256" key="3">
    <source>
        <dbReference type="SAM" id="MobiDB-lite"/>
    </source>
</evidence>
<protein>
    <recommendedName>
        <fullName evidence="2">Antitoxin</fullName>
    </recommendedName>
</protein>
<dbReference type="Gene3D" id="3.40.1620.10">
    <property type="entry name" value="YefM-like domain"/>
    <property type="match status" value="1"/>
</dbReference>
<dbReference type="Proteomes" id="UP000249229">
    <property type="component" value="Unassembled WGS sequence"/>
</dbReference>
<gene>
    <name evidence="4" type="ORF">DI544_10680</name>
</gene>
<reference evidence="4 5" key="1">
    <citation type="submission" date="2017-08" db="EMBL/GenBank/DDBJ databases">
        <title>Infants hospitalized years apart are colonized by the same room-sourced microbial strains.</title>
        <authorList>
            <person name="Brooks B."/>
            <person name="Olm M.R."/>
            <person name="Firek B.A."/>
            <person name="Baker R."/>
            <person name="Thomas B.C."/>
            <person name="Morowitz M.J."/>
            <person name="Banfield J.F."/>
        </authorList>
    </citation>
    <scope>NUCLEOTIDE SEQUENCE [LARGE SCALE GENOMIC DNA]</scope>
    <source>
        <strain evidence="4">S2_005_001_R1_22</strain>
    </source>
</reference>
<evidence type="ECO:0000313" key="4">
    <source>
        <dbReference type="EMBL" id="PZQ59595.1"/>
    </source>
</evidence>
<accession>A0A2W5P9L2</accession>
<name>A0A2W5P9L2_9SPHN</name>
<evidence type="ECO:0000256" key="1">
    <source>
        <dbReference type="ARBA" id="ARBA00009981"/>
    </source>
</evidence>
<comment type="function">
    <text evidence="2">Antitoxin component of a type II toxin-antitoxin (TA) system.</text>
</comment>
<dbReference type="SUPFAM" id="SSF143120">
    <property type="entry name" value="YefM-like"/>
    <property type="match status" value="1"/>
</dbReference>
<dbReference type="InterPro" id="IPR006442">
    <property type="entry name" value="Antitoxin_Phd/YefM"/>
</dbReference>
<dbReference type="InterPro" id="IPR036165">
    <property type="entry name" value="YefM-like_sf"/>
</dbReference>
<sequence>MGKMVGITEFKAKCIALLDEMHRSGEPLIITRRGKPSLDADGKASGGGGR</sequence>
<feature type="region of interest" description="Disordered" evidence="3">
    <location>
        <begin position="29"/>
        <end position="50"/>
    </location>
</feature>
<dbReference type="AlphaFoldDB" id="A0A2W5P9L2"/>